<reference evidence="2 3" key="1">
    <citation type="submission" date="2014-04" db="EMBL/GenBank/DDBJ databases">
        <authorList>
            <consortium name="DOE Joint Genome Institute"/>
            <person name="Kuo A."/>
            <person name="Martino E."/>
            <person name="Perotto S."/>
            <person name="Kohler A."/>
            <person name="Nagy L.G."/>
            <person name="Floudas D."/>
            <person name="Copeland A."/>
            <person name="Barry K.W."/>
            <person name="Cichocki N."/>
            <person name="Veneault-Fourrey C."/>
            <person name="LaButti K."/>
            <person name="Lindquist E.A."/>
            <person name="Lipzen A."/>
            <person name="Lundell T."/>
            <person name="Morin E."/>
            <person name="Murat C."/>
            <person name="Sun H."/>
            <person name="Tunlid A."/>
            <person name="Henrissat B."/>
            <person name="Grigoriev I.V."/>
            <person name="Hibbett D.S."/>
            <person name="Martin F."/>
            <person name="Nordberg H.P."/>
            <person name="Cantor M.N."/>
            <person name="Hua S.X."/>
        </authorList>
    </citation>
    <scope>NUCLEOTIDE SEQUENCE [LARGE SCALE GENOMIC DNA]</scope>
    <source>
        <strain evidence="2 3">Zn</strain>
    </source>
</reference>
<dbReference type="InterPro" id="IPR029058">
    <property type="entry name" value="AB_hydrolase_fold"/>
</dbReference>
<reference evidence="3" key="2">
    <citation type="submission" date="2015-01" db="EMBL/GenBank/DDBJ databases">
        <title>Evolutionary Origins and Diversification of the Mycorrhizal Mutualists.</title>
        <authorList>
            <consortium name="DOE Joint Genome Institute"/>
            <consortium name="Mycorrhizal Genomics Consortium"/>
            <person name="Kohler A."/>
            <person name="Kuo A."/>
            <person name="Nagy L.G."/>
            <person name="Floudas D."/>
            <person name="Copeland A."/>
            <person name="Barry K.W."/>
            <person name="Cichocki N."/>
            <person name="Veneault-Fourrey C."/>
            <person name="LaButti K."/>
            <person name="Lindquist E.A."/>
            <person name="Lipzen A."/>
            <person name="Lundell T."/>
            <person name="Morin E."/>
            <person name="Murat C."/>
            <person name="Riley R."/>
            <person name="Ohm R."/>
            <person name="Sun H."/>
            <person name="Tunlid A."/>
            <person name="Henrissat B."/>
            <person name="Grigoriev I.V."/>
            <person name="Hibbett D.S."/>
            <person name="Martin F."/>
        </authorList>
    </citation>
    <scope>NUCLEOTIDE SEQUENCE [LARGE SCALE GENOMIC DNA]</scope>
    <source>
        <strain evidence="3">Zn</strain>
    </source>
</reference>
<dbReference type="SUPFAM" id="SSF53474">
    <property type="entry name" value="alpha/beta-Hydrolases"/>
    <property type="match status" value="1"/>
</dbReference>
<accession>A0A0C3D1P3</accession>
<dbReference type="InParanoid" id="A0A0C3D1P3"/>
<keyword evidence="3" id="KW-1185">Reference proteome</keyword>
<dbReference type="HOGENOM" id="CLU_006586_12_3_1"/>
<dbReference type="STRING" id="913774.A0A0C3D1P3"/>
<dbReference type="Proteomes" id="UP000054321">
    <property type="component" value="Unassembled WGS sequence"/>
</dbReference>
<organism evidence="2 3">
    <name type="scientific">Oidiodendron maius (strain Zn)</name>
    <dbReference type="NCBI Taxonomy" id="913774"/>
    <lineage>
        <taxon>Eukaryota</taxon>
        <taxon>Fungi</taxon>
        <taxon>Dikarya</taxon>
        <taxon>Ascomycota</taxon>
        <taxon>Pezizomycotina</taxon>
        <taxon>Leotiomycetes</taxon>
        <taxon>Leotiomycetes incertae sedis</taxon>
        <taxon>Myxotrichaceae</taxon>
        <taxon>Oidiodendron</taxon>
    </lineage>
</organism>
<proteinExistence type="predicted"/>
<protein>
    <recommendedName>
        <fullName evidence="1">Carboxylesterase type B domain-containing protein</fullName>
    </recommendedName>
</protein>
<dbReference type="AlphaFoldDB" id="A0A0C3D1P3"/>
<gene>
    <name evidence="2" type="ORF">OIDMADRAFT_133653</name>
</gene>
<evidence type="ECO:0000313" key="3">
    <source>
        <dbReference type="Proteomes" id="UP000054321"/>
    </source>
</evidence>
<dbReference type="Gene3D" id="3.40.50.1820">
    <property type="entry name" value="alpha/beta hydrolase"/>
    <property type="match status" value="1"/>
</dbReference>
<sequence>MVDEFNCLNLNIWVPVAAKGNLDGVAMKTRLLVLVWVHGGSYMVGADGGFNLYDGTELARRSIKLNMPMIVVTFNYRVGILGYLHSCKLAEKVSMQTDIPLCFRSTANLGLLDAHMAFDWVMKHIHDFGGDPENIYGIGESAQAGTHRNYTYSTLTFIY</sequence>
<evidence type="ECO:0000313" key="2">
    <source>
        <dbReference type="EMBL" id="KIM95827.1"/>
    </source>
</evidence>
<evidence type="ECO:0000259" key="1">
    <source>
        <dbReference type="Pfam" id="PF00135"/>
    </source>
</evidence>
<dbReference type="InterPro" id="IPR002018">
    <property type="entry name" value="CarbesteraseB"/>
</dbReference>
<feature type="domain" description="Carboxylesterase type B" evidence="1">
    <location>
        <begin position="6"/>
        <end position="144"/>
    </location>
</feature>
<dbReference type="OrthoDB" id="3200163at2759"/>
<dbReference type="EMBL" id="KN832886">
    <property type="protein sequence ID" value="KIM95827.1"/>
    <property type="molecule type" value="Genomic_DNA"/>
</dbReference>
<name>A0A0C3D1P3_OIDMZ</name>
<dbReference type="PANTHER" id="PTHR43903">
    <property type="entry name" value="NEUROLIGIN"/>
    <property type="match status" value="1"/>
</dbReference>
<dbReference type="Pfam" id="PF00135">
    <property type="entry name" value="COesterase"/>
    <property type="match status" value="1"/>
</dbReference>
<dbReference type="InterPro" id="IPR051093">
    <property type="entry name" value="Neuroligin/BSAL"/>
</dbReference>